<evidence type="ECO:0000313" key="1">
    <source>
        <dbReference type="EMBL" id="SVB80306.1"/>
    </source>
</evidence>
<dbReference type="AlphaFoldDB" id="A0A382GYZ4"/>
<protein>
    <submittedName>
        <fullName evidence="1">Uncharacterized protein</fullName>
    </submittedName>
</protein>
<accession>A0A382GYZ4</accession>
<dbReference type="PANTHER" id="PTHR34847">
    <property type="entry name" value="NODULATION PROTEIN U"/>
    <property type="match status" value="1"/>
</dbReference>
<reference evidence="1" key="1">
    <citation type="submission" date="2018-05" db="EMBL/GenBank/DDBJ databases">
        <authorList>
            <person name="Lanie J.A."/>
            <person name="Ng W.-L."/>
            <person name="Kazmierczak K.M."/>
            <person name="Andrzejewski T.M."/>
            <person name="Davidsen T.M."/>
            <person name="Wayne K.J."/>
            <person name="Tettelin H."/>
            <person name="Glass J.I."/>
            <person name="Rusch D."/>
            <person name="Podicherti R."/>
            <person name="Tsui H.-C.T."/>
            <person name="Winkler M.E."/>
        </authorList>
    </citation>
    <scope>NUCLEOTIDE SEQUENCE</scope>
</reference>
<organism evidence="1">
    <name type="scientific">marine metagenome</name>
    <dbReference type="NCBI Taxonomy" id="408172"/>
    <lineage>
        <taxon>unclassified sequences</taxon>
        <taxon>metagenomes</taxon>
        <taxon>ecological metagenomes</taxon>
    </lineage>
</organism>
<feature type="non-terminal residue" evidence="1">
    <location>
        <position position="67"/>
    </location>
</feature>
<dbReference type="EMBL" id="UINC01058257">
    <property type="protein sequence ID" value="SVB80306.1"/>
    <property type="molecule type" value="Genomic_DNA"/>
</dbReference>
<dbReference type="InterPro" id="IPR051338">
    <property type="entry name" value="NodU/CmcH_Carbamoyltrnsfr"/>
</dbReference>
<name>A0A382GYZ4_9ZZZZ</name>
<sequence length="67" mass="7166">MPLITLGLSGAIGHDPSAALFVDGKLVAAVEEERLLRRKHAKNELPYLAARQCLQMAGVKGADVNQI</sequence>
<dbReference type="PANTHER" id="PTHR34847:SF1">
    <property type="entry name" value="NODULATION PROTEIN U"/>
    <property type="match status" value="1"/>
</dbReference>
<gene>
    <name evidence="1" type="ORF">METZ01_LOCUS233160</name>
</gene>
<dbReference type="Gene3D" id="3.30.420.40">
    <property type="match status" value="1"/>
</dbReference>
<proteinExistence type="predicted"/>